<evidence type="ECO:0000256" key="2">
    <source>
        <dbReference type="SAM" id="MobiDB-lite"/>
    </source>
</evidence>
<dbReference type="SMART" id="SM00981">
    <property type="entry name" value="THUMP"/>
    <property type="match status" value="1"/>
</dbReference>
<dbReference type="Gene3D" id="3.30.2300.10">
    <property type="entry name" value="THUMP superfamily"/>
    <property type="match status" value="1"/>
</dbReference>
<dbReference type="Proteomes" id="UP001642501">
    <property type="component" value="Unassembled WGS sequence"/>
</dbReference>
<organism evidence="4 5">
    <name type="scientific">Sporothrix epigloea</name>
    <dbReference type="NCBI Taxonomy" id="1892477"/>
    <lineage>
        <taxon>Eukaryota</taxon>
        <taxon>Fungi</taxon>
        <taxon>Dikarya</taxon>
        <taxon>Ascomycota</taxon>
        <taxon>Pezizomycotina</taxon>
        <taxon>Sordariomycetes</taxon>
        <taxon>Sordariomycetidae</taxon>
        <taxon>Ophiostomatales</taxon>
        <taxon>Ophiostomataceae</taxon>
        <taxon>Sporothrix</taxon>
    </lineage>
</organism>
<evidence type="ECO:0000313" key="4">
    <source>
        <dbReference type="EMBL" id="CAK7273920.1"/>
    </source>
</evidence>
<name>A0ABP0E028_9PEZI</name>
<keyword evidence="5" id="KW-1185">Reference proteome</keyword>
<accession>A0ABP0E028</accession>
<proteinExistence type="predicted"/>
<dbReference type="PANTHER" id="PTHR13452">
    <property type="entry name" value="THUMP DOMAIN CONTAINING PROTEIN 1-RELATED"/>
    <property type="match status" value="1"/>
</dbReference>
<feature type="domain" description="THUMP" evidence="3">
    <location>
        <begin position="200"/>
        <end position="316"/>
    </location>
</feature>
<dbReference type="SUPFAM" id="SSF143437">
    <property type="entry name" value="THUMP domain-like"/>
    <property type="match status" value="1"/>
</dbReference>
<dbReference type="PANTHER" id="PTHR13452:SF10">
    <property type="entry name" value="THUMP DOMAIN-CONTAINING PROTEIN 1"/>
    <property type="match status" value="1"/>
</dbReference>
<comment type="caution">
    <text evidence="4">The sequence shown here is derived from an EMBL/GenBank/DDBJ whole genome shotgun (WGS) entry which is preliminary data.</text>
</comment>
<sequence length="370" mass="40448">MAESNKRKNPSGAVPSAKKKKGGNNGKWSTPHQKVRALQLERGSVEPGEVGIWVTCARNMEGRAAREMMELFNKYAKEMYGIADPAEAGGDADGAGDADEIEDAVQREIALLKAPQKNDKSYFTHIRLNIECLLFSKTIAPIDPVAMAHRISVDIKSKAEAASLATEEAIANGVAAPVAREFRYLNRLTPIAASGRANEKGVREVGRKVLSPWFKLAPQSVTAAEDEPDKEKTGEIPRTAHGATLGSDAINGDEKPSYTFAIRPSFRHHHELERREVIDLVAGLIDQEHHKVDLENPDKVILIEIFRYTCGMSVVDGDWNELRKYNLSELYNLQFKSGNGHTVKAVTGAAAKASEADGETGVDRIHGSEK</sequence>
<dbReference type="CDD" id="cd11717">
    <property type="entry name" value="THUMP_THUMPD1_like"/>
    <property type="match status" value="1"/>
</dbReference>
<keyword evidence="1" id="KW-0694">RNA-binding</keyword>
<feature type="region of interest" description="Disordered" evidence="2">
    <location>
        <begin position="220"/>
        <end position="251"/>
    </location>
</feature>
<dbReference type="EMBL" id="CAWUOM010000149">
    <property type="protein sequence ID" value="CAK7273920.1"/>
    <property type="molecule type" value="Genomic_DNA"/>
</dbReference>
<evidence type="ECO:0000259" key="3">
    <source>
        <dbReference type="PROSITE" id="PS51165"/>
    </source>
</evidence>
<dbReference type="Pfam" id="PF02926">
    <property type="entry name" value="THUMP"/>
    <property type="match status" value="1"/>
</dbReference>
<dbReference type="InterPro" id="IPR040183">
    <property type="entry name" value="THUMPD1-like"/>
</dbReference>
<dbReference type="PROSITE" id="PS51165">
    <property type="entry name" value="THUMP"/>
    <property type="match status" value="1"/>
</dbReference>
<dbReference type="InterPro" id="IPR004114">
    <property type="entry name" value="THUMP_dom"/>
</dbReference>
<protein>
    <recommendedName>
        <fullName evidence="3">THUMP domain-containing protein</fullName>
    </recommendedName>
</protein>
<reference evidence="4 5" key="1">
    <citation type="submission" date="2024-01" db="EMBL/GenBank/DDBJ databases">
        <authorList>
            <person name="Allen C."/>
            <person name="Tagirdzhanova G."/>
        </authorList>
    </citation>
    <scope>NUCLEOTIDE SEQUENCE [LARGE SCALE GENOMIC DNA]</scope>
    <source>
        <strain evidence="4 5">CBS 573.63</strain>
    </source>
</reference>
<evidence type="ECO:0000313" key="5">
    <source>
        <dbReference type="Proteomes" id="UP001642501"/>
    </source>
</evidence>
<gene>
    <name evidence="4" type="ORF">SEPCBS57363_005897</name>
</gene>
<feature type="region of interest" description="Disordered" evidence="2">
    <location>
        <begin position="1"/>
        <end position="32"/>
    </location>
</feature>
<evidence type="ECO:0000256" key="1">
    <source>
        <dbReference type="PROSITE-ProRule" id="PRU00529"/>
    </source>
</evidence>